<sequence>MSAQIRTYVSTAGAINGMAHRSTHKFQHSIGSSTTTGSSSIRTIIDSIYRQQTIELPSIIDTMHIHPFSTPTELSTSAPTSPLVVATQNVKVAQMHSSVGLGTCYTCGPKASATHSDDIALQSTALARRGNPVNRLLHIGASNTVPSAHDVLVPETLLKKRKSDAKAREEKAAKAAETKKANLAKRKVIFKRAEQYTKEYRAAEREEIRLRRAAKAKGDFYVAGQPKVVFVVRLRGINNIAPKPRKILQLLRLLQINNGVFVRLTKATSQMLQLVQPYVTYGAPNLKTIRDLVYKRGYAKVNRQRLPINDNKVIEENLGKYGILSIEDIVHEIATCGPNFKAVTNFLWAFKLSNPNGGFKGKKLTHYTEGGNTGDRGEAINAIVRRMN</sequence>
<dbReference type="AlphaFoldDB" id="A0A081CFM1"/>
<evidence type="ECO:0000256" key="4">
    <source>
        <dbReference type="SAM" id="Coils"/>
    </source>
</evidence>
<dbReference type="GeneID" id="26304501"/>
<dbReference type="HOGENOM" id="CLU_711708_0_0_1"/>
<dbReference type="InterPro" id="IPR018038">
    <property type="entry name" value="Ribosomal_uL30_CS"/>
</dbReference>
<dbReference type="InterPro" id="IPR035808">
    <property type="entry name" value="Ribosomal_uL30_euk_arc"/>
</dbReference>
<keyword evidence="3" id="KW-0687">Ribonucleoprotein</keyword>
<dbReference type="RefSeq" id="XP_014656130.1">
    <property type="nucleotide sequence ID" value="XM_014800644.1"/>
</dbReference>
<evidence type="ECO:0000256" key="1">
    <source>
        <dbReference type="ARBA" id="ARBA00007594"/>
    </source>
</evidence>
<comment type="similarity">
    <text evidence="1">Belongs to the universal ribosomal protein uL30 family.</text>
</comment>
<dbReference type="GO" id="GO:0003735">
    <property type="term" value="F:structural constituent of ribosome"/>
    <property type="evidence" value="ECO:0007669"/>
    <property type="project" value="TreeGrafter"/>
</dbReference>
<dbReference type="GO" id="GO:0000463">
    <property type="term" value="P:maturation of LSU-rRNA from tricistronic rRNA transcript (SSU-rRNA, 5.8S rRNA, LSU-rRNA)"/>
    <property type="evidence" value="ECO:0007669"/>
    <property type="project" value="TreeGrafter"/>
</dbReference>
<dbReference type="PANTHER" id="PTHR11524">
    <property type="entry name" value="60S RIBOSOMAL PROTEIN L7"/>
    <property type="match status" value="1"/>
</dbReference>
<dbReference type="InterPro" id="IPR012988">
    <property type="entry name" value="Ribosomal_uL30_N_euk"/>
</dbReference>
<dbReference type="InterPro" id="IPR005998">
    <property type="entry name" value="Ribosomal_uL30_euk"/>
</dbReference>
<dbReference type="Pfam" id="PF08079">
    <property type="entry name" value="Ribosomal_L30_N"/>
    <property type="match status" value="1"/>
</dbReference>
<evidence type="ECO:0000256" key="2">
    <source>
        <dbReference type="ARBA" id="ARBA00022980"/>
    </source>
</evidence>
<dbReference type="SUPFAM" id="SSF55129">
    <property type="entry name" value="Ribosomal protein L30p/L7e"/>
    <property type="match status" value="1"/>
</dbReference>
<dbReference type="GO" id="GO:0003723">
    <property type="term" value="F:RNA binding"/>
    <property type="evidence" value="ECO:0007669"/>
    <property type="project" value="InterPro"/>
</dbReference>
<dbReference type="FunFam" id="3.30.1390.20:FF:000003">
    <property type="entry name" value="60S ribosomal protein L7"/>
    <property type="match status" value="1"/>
</dbReference>
<dbReference type="InterPro" id="IPR016082">
    <property type="entry name" value="Ribosomal_uL30_ferredoxin-like"/>
</dbReference>
<dbReference type="Proteomes" id="UP000053758">
    <property type="component" value="Unassembled WGS sequence"/>
</dbReference>
<feature type="domain" description="Large ribosomal subunit protein uL30-like ferredoxin-like fold" evidence="5">
    <location>
        <begin position="229"/>
        <end position="279"/>
    </location>
</feature>
<dbReference type="Pfam" id="PF00327">
    <property type="entry name" value="Ribosomal_L30"/>
    <property type="match status" value="1"/>
</dbReference>
<evidence type="ECO:0000256" key="3">
    <source>
        <dbReference type="ARBA" id="ARBA00023274"/>
    </source>
</evidence>
<dbReference type="Gene3D" id="3.30.1390.20">
    <property type="entry name" value="Ribosomal protein L30, ferredoxin-like fold domain"/>
    <property type="match status" value="2"/>
</dbReference>
<protein>
    <submittedName>
        <fullName evidence="7">60S ribosomal protein L7</fullName>
    </submittedName>
</protein>
<dbReference type="EMBL" id="DF830076">
    <property type="protein sequence ID" value="GAK65467.1"/>
    <property type="molecule type" value="Genomic_DNA"/>
</dbReference>
<dbReference type="InterPro" id="IPR039699">
    <property type="entry name" value="Ribosomal_uL30"/>
</dbReference>
<dbReference type="NCBIfam" id="TIGR01310">
    <property type="entry name" value="uL30_euk"/>
    <property type="match status" value="1"/>
</dbReference>
<reference evidence="7" key="1">
    <citation type="submission" date="2014-07" db="EMBL/GenBank/DDBJ databases">
        <title>Draft genome sequence of the yeast Pseudozyma antarctica JCM 10317 known as a producer of lipase B which used in a wide range of industrial applications.</title>
        <authorList>
            <person name="Morita T."/>
            <person name="Saika A."/>
            <person name="Koike H."/>
        </authorList>
    </citation>
    <scope>NUCLEOTIDE SEQUENCE</scope>
    <source>
        <strain evidence="7">JCM 10317</strain>
    </source>
</reference>
<dbReference type="CDD" id="cd01657">
    <property type="entry name" value="Ribosomal_L7_archeal_euk"/>
    <property type="match status" value="1"/>
</dbReference>
<keyword evidence="4" id="KW-0175">Coiled coil</keyword>
<feature type="coiled-coil region" evidence="4">
    <location>
        <begin position="166"/>
        <end position="213"/>
    </location>
</feature>
<keyword evidence="2 7" id="KW-0689">Ribosomal protein</keyword>
<proteinExistence type="inferred from homology"/>
<dbReference type="GO" id="GO:0022625">
    <property type="term" value="C:cytosolic large ribosomal subunit"/>
    <property type="evidence" value="ECO:0007669"/>
    <property type="project" value="TreeGrafter"/>
</dbReference>
<dbReference type="PANTHER" id="PTHR11524:SF16">
    <property type="entry name" value="LARGE RIBOSOMAL SUBUNIT PROTEIN UL30"/>
    <property type="match status" value="1"/>
</dbReference>
<evidence type="ECO:0000259" key="6">
    <source>
        <dbReference type="Pfam" id="PF08079"/>
    </source>
</evidence>
<dbReference type="InterPro" id="IPR036919">
    <property type="entry name" value="Ribo_uL30_ferredoxin-like_sf"/>
</dbReference>
<evidence type="ECO:0000313" key="8">
    <source>
        <dbReference type="Proteomes" id="UP000053758"/>
    </source>
</evidence>
<keyword evidence="8" id="KW-1185">Reference proteome</keyword>
<feature type="domain" description="Large ribosomal subunit protein uL30 N-terminal eukaryotes" evidence="6">
    <location>
        <begin position="153"/>
        <end position="222"/>
    </location>
</feature>
<evidence type="ECO:0000259" key="5">
    <source>
        <dbReference type="Pfam" id="PF00327"/>
    </source>
</evidence>
<accession>A0A081CFM1</accession>
<evidence type="ECO:0000313" key="7">
    <source>
        <dbReference type="EMBL" id="GAK65467.1"/>
    </source>
</evidence>
<gene>
    <name evidence="7" type="ORF">PAN0_009c3684</name>
</gene>
<dbReference type="PROSITE" id="PS00634">
    <property type="entry name" value="RIBOSOMAL_L30"/>
    <property type="match status" value="1"/>
</dbReference>
<name>A0A081CFM1_PSEA2</name>
<organism evidence="7">
    <name type="scientific">Pseudozyma antarctica</name>
    <name type="common">Yeast</name>
    <name type="synonym">Candida antarctica</name>
    <dbReference type="NCBI Taxonomy" id="84753"/>
    <lineage>
        <taxon>Eukaryota</taxon>
        <taxon>Fungi</taxon>
        <taxon>Dikarya</taxon>
        <taxon>Basidiomycota</taxon>
        <taxon>Ustilaginomycotina</taxon>
        <taxon>Ustilaginomycetes</taxon>
        <taxon>Ustilaginales</taxon>
        <taxon>Ustilaginaceae</taxon>
        <taxon>Moesziomyces</taxon>
    </lineage>
</organism>